<sequence length="314" mass="35767">MTRILFAAFIVLLNYNSFALNPVQLEKKLEQLVDKEKAGMVFIDLKSGCELSIGGSREFPAASVAKLPVMAAAYHLSQNGIINLNNKIQFREADRMEGSGVLRWMKAGRSYTIFNLIRLMIVLSDNSATKMLVDCIGAPVVNGYLAEAGITKTRITDHTMLVEPPSAEVNMTTPYEMAVLVRKIFKQDGFNKESARQMLSFMKSQKYRWGIWRGVPPGVIVADKTGNLEKILNDVGIVYTKNGCYILSIFTHGYAKQRDARIMINEISKVVYEEYTGEKVIQKKKKIIRKYKKKLSRKRRYNRIRHLRSAKFTH</sequence>
<comment type="caution">
    <text evidence="3">The sequence shown here is derived from an EMBL/GenBank/DDBJ whole genome shotgun (WGS) entry which is preliminary data.</text>
</comment>
<dbReference type="GO" id="GO:0008800">
    <property type="term" value="F:beta-lactamase activity"/>
    <property type="evidence" value="ECO:0007669"/>
    <property type="project" value="InterPro"/>
</dbReference>
<dbReference type="Pfam" id="PF13354">
    <property type="entry name" value="Beta-lactamase2"/>
    <property type="match status" value="1"/>
</dbReference>
<dbReference type="PANTHER" id="PTHR35333:SF3">
    <property type="entry name" value="BETA-LACTAMASE-TYPE TRANSPEPTIDASE FOLD CONTAINING PROTEIN"/>
    <property type="match status" value="1"/>
</dbReference>
<dbReference type="GO" id="GO:0046677">
    <property type="term" value="P:response to antibiotic"/>
    <property type="evidence" value="ECO:0007669"/>
    <property type="project" value="InterPro"/>
</dbReference>
<keyword evidence="1" id="KW-0732">Signal</keyword>
<name>A0A833L264_UNCSA</name>
<dbReference type="InterPro" id="IPR000871">
    <property type="entry name" value="Beta-lactam_class-A"/>
</dbReference>
<evidence type="ECO:0000256" key="1">
    <source>
        <dbReference type="SAM" id="SignalP"/>
    </source>
</evidence>
<dbReference type="AlphaFoldDB" id="A0A833L264"/>
<evidence type="ECO:0000313" key="4">
    <source>
        <dbReference type="Proteomes" id="UP000488506"/>
    </source>
</evidence>
<dbReference type="InterPro" id="IPR045155">
    <property type="entry name" value="Beta-lactam_cat"/>
</dbReference>
<evidence type="ECO:0000313" key="3">
    <source>
        <dbReference type="EMBL" id="KAF0135073.1"/>
    </source>
</evidence>
<gene>
    <name evidence="3" type="ORF">FD145_211</name>
</gene>
<dbReference type="GO" id="GO:0030655">
    <property type="term" value="P:beta-lactam antibiotic catabolic process"/>
    <property type="evidence" value="ECO:0007669"/>
    <property type="project" value="InterPro"/>
</dbReference>
<dbReference type="Proteomes" id="UP000488506">
    <property type="component" value="Unassembled WGS sequence"/>
</dbReference>
<feature type="domain" description="Beta-lactamase class A catalytic" evidence="2">
    <location>
        <begin position="39"/>
        <end position="251"/>
    </location>
</feature>
<organism evidence="3 4">
    <name type="scientific">Candidatus Saganbacteria bacterium</name>
    <dbReference type="NCBI Taxonomy" id="2575572"/>
    <lineage>
        <taxon>Bacteria</taxon>
        <taxon>Bacillati</taxon>
        <taxon>Saganbacteria</taxon>
    </lineage>
</organism>
<dbReference type="InterPro" id="IPR012338">
    <property type="entry name" value="Beta-lactam/transpept-like"/>
</dbReference>
<proteinExistence type="predicted"/>
<protein>
    <submittedName>
        <fullName evidence="3">Beta-lactamase</fullName>
    </submittedName>
</protein>
<evidence type="ECO:0000259" key="2">
    <source>
        <dbReference type="Pfam" id="PF13354"/>
    </source>
</evidence>
<dbReference type="Gene3D" id="3.40.710.10">
    <property type="entry name" value="DD-peptidase/beta-lactamase superfamily"/>
    <property type="match status" value="1"/>
</dbReference>
<dbReference type="SUPFAM" id="SSF56601">
    <property type="entry name" value="beta-lactamase/transpeptidase-like"/>
    <property type="match status" value="1"/>
</dbReference>
<feature type="chain" id="PRO_5033036622" evidence="1">
    <location>
        <begin position="20"/>
        <end position="314"/>
    </location>
</feature>
<dbReference type="EMBL" id="WPAF01000002">
    <property type="protein sequence ID" value="KAF0135073.1"/>
    <property type="molecule type" value="Genomic_DNA"/>
</dbReference>
<reference evidence="3 4" key="1">
    <citation type="submission" date="2019-12" db="EMBL/GenBank/DDBJ databases">
        <authorList>
            <person name="Wolfe R."/>
            <person name="Danczak R."/>
            <person name="Wilkins M."/>
        </authorList>
    </citation>
    <scope>NUCLEOTIDE SEQUENCE [LARGE SCALE GENOMIC DNA]</scope>
    <source>
        <strain evidence="3">X2_MaxBin.013</strain>
    </source>
</reference>
<dbReference type="PANTHER" id="PTHR35333">
    <property type="entry name" value="BETA-LACTAMASE"/>
    <property type="match status" value="1"/>
</dbReference>
<feature type="signal peptide" evidence="1">
    <location>
        <begin position="1"/>
        <end position="19"/>
    </location>
</feature>
<accession>A0A833L264</accession>